<keyword evidence="4 6" id="KW-1133">Transmembrane helix</keyword>
<accession>A0ABP4VVH3</accession>
<evidence type="ECO:0000256" key="6">
    <source>
        <dbReference type="SAM" id="Phobius"/>
    </source>
</evidence>
<evidence type="ECO:0000256" key="2">
    <source>
        <dbReference type="ARBA" id="ARBA00007375"/>
    </source>
</evidence>
<proteinExistence type="inferred from homology"/>
<organism evidence="7 8">
    <name type="scientific">Luedemannella helvata</name>
    <dbReference type="NCBI Taxonomy" id="349315"/>
    <lineage>
        <taxon>Bacteria</taxon>
        <taxon>Bacillati</taxon>
        <taxon>Actinomycetota</taxon>
        <taxon>Actinomycetes</taxon>
        <taxon>Micromonosporales</taxon>
        <taxon>Micromonosporaceae</taxon>
        <taxon>Luedemannella</taxon>
    </lineage>
</organism>
<feature type="transmembrane region" description="Helical" evidence="6">
    <location>
        <begin position="107"/>
        <end position="128"/>
    </location>
</feature>
<comment type="similarity">
    <text evidence="2">Belongs to the TMEM86 family.</text>
</comment>
<sequence length="213" mass="22161">MRDRLSRPLLVLFWAVAVAHLVALAAPAGGLAYVTKALLMPSLAAWALTRRAPGLLVAGLLCSAAGDVLLEHEGLFIAGMAAFAAAHVCYVILFVRRGAVVAARRRWAVVAAYALVWLALIVVMWPGLGDLRIPVAAYSLLLTATATLGAGLGLGVGVGGALFFVSDTLIAMRLADLPRPPGVDLLVMATYIGAQWLIASGVVARTPRPTTMG</sequence>
<gene>
    <name evidence="7" type="ORF">GCM10009681_07400</name>
</gene>
<evidence type="ECO:0000313" key="7">
    <source>
        <dbReference type="EMBL" id="GAA1739178.1"/>
    </source>
</evidence>
<reference evidence="8" key="1">
    <citation type="journal article" date="2019" name="Int. J. Syst. Evol. Microbiol.">
        <title>The Global Catalogue of Microorganisms (GCM) 10K type strain sequencing project: providing services to taxonomists for standard genome sequencing and annotation.</title>
        <authorList>
            <consortium name="The Broad Institute Genomics Platform"/>
            <consortium name="The Broad Institute Genome Sequencing Center for Infectious Disease"/>
            <person name="Wu L."/>
            <person name="Ma J."/>
        </authorList>
    </citation>
    <scope>NUCLEOTIDE SEQUENCE [LARGE SCALE GENOMIC DNA]</scope>
    <source>
        <strain evidence="8">JCM 13249</strain>
    </source>
</reference>
<dbReference type="EMBL" id="BAAALS010000003">
    <property type="protein sequence ID" value="GAA1739178.1"/>
    <property type="molecule type" value="Genomic_DNA"/>
</dbReference>
<feature type="transmembrane region" description="Helical" evidence="6">
    <location>
        <begin position="140"/>
        <end position="165"/>
    </location>
</feature>
<dbReference type="Pfam" id="PF07947">
    <property type="entry name" value="YhhN"/>
    <property type="match status" value="1"/>
</dbReference>
<feature type="transmembrane region" description="Helical" evidence="6">
    <location>
        <begin position="75"/>
        <end position="95"/>
    </location>
</feature>
<dbReference type="InterPro" id="IPR012506">
    <property type="entry name" value="TMEM86B-like"/>
</dbReference>
<comment type="subcellular location">
    <subcellularLocation>
        <location evidence="1">Membrane</location>
        <topology evidence="1">Multi-pass membrane protein</topology>
    </subcellularLocation>
</comment>
<dbReference type="PANTHER" id="PTHR31885">
    <property type="entry name" value="GH04784P"/>
    <property type="match status" value="1"/>
</dbReference>
<keyword evidence="8" id="KW-1185">Reference proteome</keyword>
<comment type="caution">
    <text evidence="7">The sequence shown here is derived from an EMBL/GenBank/DDBJ whole genome shotgun (WGS) entry which is preliminary data.</text>
</comment>
<evidence type="ECO:0008006" key="9">
    <source>
        <dbReference type="Google" id="ProtNLM"/>
    </source>
</evidence>
<keyword evidence="3 6" id="KW-0812">Transmembrane</keyword>
<keyword evidence="5 6" id="KW-0472">Membrane</keyword>
<protein>
    <recommendedName>
        <fullName evidence="9">Lysoplasmalogenase</fullName>
    </recommendedName>
</protein>
<dbReference type="PANTHER" id="PTHR31885:SF6">
    <property type="entry name" value="GH04784P"/>
    <property type="match status" value="1"/>
</dbReference>
<evidence type="ECO:0000256" key="4">
    <source>
        <dbReference type="ARBA" id="ARBA00022989"/>
    </source>
</evidence>
<evidence type="ECO:0000256" key="1">
    <source>
        <dbReference type="ARBA" id="ARBA00004141"/>
    </source>
</evidence>
<evidence type="ECO:0000256" key="5">
    <source>
        <dbReference type="ARBA" id="ARBA00023136"/>
    </source>
</evidence>
<dbReference type="Proteomes" id="UP001500655">
    <property type="component" value="Unassembled WGS sequence"/>
</dbReference>
<evidence type="ECO:0000256" key="3">
    <source>
        <dbReference type="ARBA" id="ARBA00022692"/>
    </source>
</evidence>
<name>A0ABP4VVH3_9ACTN</name>
<dbReference type="RefSeq" id="WP_344076794.1">
    <property type="nucleotide sequence ID" value="NZ_BAAALS010000003.1"/>
</dbReference>
<evidence type="ECO:0000313" key="8">
    <source>
        <dbReference type="Proteomes" id="UP001500655"/>
    </source>
</evidence>